<dbReference type="Gene3D" id="3.50.50.60">
    <property type="entry name" value="FAD/NAD(P)-binding domain"/>
    <property type="match status" value="2"/>
</dbReference>
<evidence type="ECO:0000256" key="1">
    <source>
        <dbReference type="ARBA" id="ARBA00001974"/>
    </source>
</evidence>
<comment type="cofactor">
    <cofactor evidence="1">
        <name>FAD</name>
        <dbReference type="ChEBI" id="CHEBI:57692"/>
    </cofactor>
</comment>
<dbReference type="SMART" id="SM00450">
    <property type="entry name" value="RHOD"/>
    <property type="match status" value="1"/>
</dbReference>
<dbReference type="SUPFAM" id="SSF52821">
    <property type="entry name" value="Rhodanese/Cell cycle control phosphatase"/>
    <property type="match status" value="1"/>
</dbReference>
<reference evidence="8" key="1">
    <citation type="submission" date="2020-10" db="EMBL/GenBank/DDBJ databases">
        <authorList>
            <person name="Gilroy R."/>
        </authorList>
    </citation>
    <scope>NUCLEOTIDE SEQUENCE</scope>
    <source>
        <strain evidence="8">17113</strain>
    </source>
</reference>
<dbReference type="GO" id="GO:0016491">
    <property type="term" value="F:oxidoreductase activity"/>
    <property type="evidence" value="ECO:0007669"/>
    <property type="project" value="UniProtKB-KW"/>
</dbReference>
<dbReference type="SUPFAM" id="SSF55424">
    <property type="entry name" value="FAD/NAD-linked reductases, dimerisation (C-terminal) domain"/>
    <property type="match status" value="1"/>
</dbReference>
<keyword evidence="6" id="KW-0676">Redox-active center</keyword>
<feature type="domain" description="Rhodanese" evidence="7">
    <location>
        <begin position="464"/>
        <end position="546"/>
    </location>
</feature>
<evidence type="ECO:0000256" key="4">
    <source>
        <dbReference type="ARBA" id="ARBA00022827"/>
    </source>
</evidence>
<dbReference type="PRINTS" id="PR00411">
    <property type="entry name" value="PNDRDTASEI"/>
</dbReference>
<dbReference type="Pfam" id="PF00581">
    <property type="entry name" value="Rhodanese"/>
    <property type="match status" value="1"/>
</dbReference>
<dbReference type="PANTHER" id="PTHR43429:SF1">
    <property type="entry name" value="NAD(P)H SULFUR OXIDOREDUCTASE (COA-DEPENDENT)"/>
    <property type="match status" value="1"/>
</dbReference>
<evidence type="ECO:0000256" key="5">
    <source>
        <dbReference type="ARBA" id="ARBA00023002"/>
    </source>
</evidence>
<keyword evidence="4" id="KW-0274">FAD</keyword>
<keyword evidence="5" id="KW-0560">Oxidoreductase</keyword>
<reference evidence="8" key="2">
    <citation type="journal article" date="2021" name="PeerJ">
        <title>Extensive microbial diversity within the chicken gut microbiome revealed by metagenomics and culture.</title>
        <authorList>
            <person name="Gilroy R."/>
            <person name="Ravi A."/>
            <person name="Getino M."/>
            <person name="Pursley I."/>
            <person name="Horton D.L."/>
            <person name="Alikhan N.F."/>
            <person name="Baker D."/>
            <person name="Gharbi K."/>
            <person name="Hall N."/>
            <person name="Watson M."/>
            <person name="Adriaenssens E.M."/>
            <person name="Foster-Nyarko E."/>
            <person name="Jarju S."/>
            <person name="Secka A."/>
            <person name="Antonio M."/>
            <person name="Oren A."/>
            <person name="Chaudhuri R.R."/>
            <person name="La Ragione R."/>
            <person name="Hildebrand F."/>
            <person name="Pallen M.J."/>
        </authorList>
    </citation>
    <scope>NUCLEOTIDE SEQUENCE</scope>
    <source>
        <strain evidence="8">17113</strain>
    </source>
</reference>
<evidence type="ECO:0000313" key="8">
    <source>
        <dbReference type="EMBL" id="MBO8426129.1"/>
    </source>
</evidence>
<dbReference type="Pfam" id="PF07992">
    <property type="entry name" value="Pyr_redox_2"/>
    <property type="match status" value="1"/>
</dbReference>
<dbReference type="PROSITE" id="PS51257">
    <property type="entry name" value="PROKAR_LIPOPROTEIN"/>
    <property type="match status" value="1"/>
</dbReference>
<dbReference type="PRINTS" id="PR00368">
    <property type="entry name" value="FADPNR"/>
</dbReference>
<organism evidence="8 9">
    <name type="scientific">Candidatus Alloenteromonas pullistercoris</name>
    <dbReference type="NCBI Taxonomy" id="2840785"/>
    <lineage>
        <taxon>Bacteria</taxon>
        <taxon>Bacillati</taxon>
        <taxon>Bacillota</taxon>
        <taxon>Bacillota incertae sedis</taxon>
        <taxon>Candidatus Alloenteromonas</taxon>
    </lineage>
</organism>
<gene>
    <name evidence="8" type="ORF">IAC61_02265</name>
</gene>
<dbReference type="PANTHER" id="PTHR43429">
    <property type="entry name" value="PYRIDINE NUCLEOTIDE-DISULFIDE OXIDOREDUCTASE DOMAIN-CONTAINING"/>
    <property type="match status" value="1"/>
</dbReference>
<dbReference type="InterPro" id="IPR050260">
    <property type="entry name" value="FAD-bd_OxRdtase"/>
</dbReference>
<name>A0A9D9DEA6_9FIRM</name>
<evidence type="ECO:0000259" key="7">
    <source>
        <dbReference type="PROSITE" id="PS50206"/>
    </source>
</evidence>
<evidence type="ECO:0000256" key="3">
    <source>
        <dbReference type="ARBA" id="ARBA00022630"/>
    </source>
</evidence>
<dbReference type="EMBL" id="JADINA010000016">
    <property type="protein sequence ID" value="MBO8426129.1"/>
    <property type="molecule type" value="Genomic_DNA"/>
</dbReference>
<dbReference type="SUPFAM" id="SSF51905">
    <property type="entry name" value="FAD/NAD(P)-binding domain"/>
    <property type="match status" value="1"/>
</dbReference>
<protein>
    <submittedName>
        <fullName evidence="8">FAD-dependent oxidoreductase</fullName>
    </submittedName>
</protein>
<dbReference type="InterPro" id="IPR001763">
    <property type="entry name" value="Rhodanese-like_dom"/>
</dbReference>
<sequence>MERKKYIIVGGVAGGASFACRLRRLDENADIVIYEKSNFVSYANCGLPYYLSKTIANPSSLTLQTPASLKARFNIDVHVNSEVIGIDREKHLVKVKSLVDGTVKTDCYDKLILSPGAEAIKLTENAENVFELKAVEDSLRLRRYIEEKKPRKAAVIGGGFIGVEAAENLVESGLEVTLIEGKDHVLANFDLDMASFIHNELLSHKVNLLLSTKVESIERKQSNVIIHTDKGDIEAELLIQAIGVRPANQLAASCSLSTEIRGCIKTGSNFQTDDPDIFAIGDAIALDSFIDGTRMNLALAGVANKEGRELASYLGNIGKSEVRPLGTSIIKVFGLTAGAIGFTEGQLEQKGIAYDKVYLSPFNHASYYPGASLLYIKLLFGKGDYAILGAQIVGGEGVDKRIDVLSVAMRNKMKAYELKELELSYAPPFGSAKDPINMIGYMVENIKNGLVEQFYAEDILKLQKDPNCLLVDVRSEGEYALGHIEGSINIPIDELRLHLGELPKDKKICLICLSAVRSYIGCRILNQRGFKSAHLAGGYRFYKAFAGDK</sequence>
<dbReference type="InterPro" id="IPR036188">
    <property type="entry name" value="FAD/NAD-bd_sf"/>
</dbReference>
<evidence type="ECO:0000313" key="9">
    <source>
        <dbReference type="Proteomes" id="UP000823634"/>
    </source>
</evidence>
<dbReference type="Gene3D" id="3.40.250.10">
    <property type="entry name" value="Rhodanese-like domain"/>
    <property type="match status" value="1"/>
</dbReference>
<dbReference type="InterPro" id="IPR036873">
    <property type="entry name" value="Rhodanese-like_dom_sf"/>
</dbReference>
<keyword evidence="3" id="KW-0285">Flavoprotein</keyword>
<dbReference type="Proteomes" id="UP000823634">
    <property type="component" value="Unassembled WGS sequence"/>
</dbReference>
<accession>A0A9D9DEA6</accession>
<comment type="caution">
    <text evidence="8">The sequence shown here is derived from an EMBL/GenBank/DDBJ whole genome shotgun (WGS) entry which is preliminary data.</text>
</comment>
<dbReference type="PROSITE" id="PS50206">
    <property type="entry name" value="RHODANESE_3"/>
    <property type="match status" value="1"/>
</dbReference>
<dbReference type="InterPro" id="IPR004099">
    <property type="entry name" value="Pyr_nucl-diS_OxRdtase_dimer"/>
</dbReference>
<dbReference type="AlphaFoldDB" id="A0A9D9DEA6"/>
<dbReference type="InterPro" id="IPR016156">
    <property type="entry name" value="FAD/NAD-linked_Rdtase_dimer_sf"/>
</dbReference>
<dbReference type="InterPro" id="IPR023753">
    <property type="entry name" value="FAD/NAD-binding_dom"/>
</dbReference>
<comment type="similarity">
    <text evidence="2">Belongs to the class-III pyridine nucleotide-disulfide oxidoreductase family.</text>
</comment>
<evidence type="ECO:0000256" key="6">
    <source>
        <dbReference type="ARBA" id="ARBA00023284"/>
    </source>
</evidence>
<proteinExistence type="inferred from homology"/>
<evidence type="ECO:0000256" key="2">
    <source>
        <dbReference type="ARBA" id="ARBA00009130"/>
    </source>
</evidence>
<dbReference type="Pfam" id="PF02852">
    <property type="entry name" value="Pyr_redox_dim"/>
    <property type="match status" value="1"/>
</dbReference>